<keyword evidence="1" id="KW-0614">Plasmid</keyword>
<dbReference type="AlphaFoldDB" id="L0JR82"/>
<evidence type="ECO:0000313" key="2">
    <source>
        <dbReference type="Proteomes" id="UP000010843"/>
    </source>
</evidence>
<dbReference type="Proteomes" id="UP000010843">
    <property type="component" value="Plasmid pNATPE01"/>
</dbReference>
<sequence length="39" mass="4655">MLTIEQEIRITNIEWYNLADSLFLSEFKDSTGEGENQRY</sequence>
<name>L0JR82_NATP1</name>
<dbReference type="KEGG" id="npe:Natpe_4031"/>
<protein>
    <submittedName>
        <fullName evidence="1">Uncharacterized protein</fullName>
    </submittedName>
</protein>
<dbReference type="EMBL" id="CP003373">
    <property type="protein sequence ID" value="AGB33759.1"/>
    <property type="molecule type" value="Genomic_DNA"/>
</dbReference>
<geneLocation type="plasmid" evidence="1 2">
    <name>pNATPE01</name>
</geneLocation>
<accession>L0JR82</accession>
<evidence type="ECO:0000313" key="1">
    <source>
        <dbReference type="EMBL" id="AGB33759.1"/>
    </source>
</evidence>
<dbReference type="HOGENOM" id="CLU_3302834_0_0_2"/>
<reference evidence="2" key="1">
    <citation type="submission" date="2012-02" db="EMBL/GenBank/DDBJ databases">
        <title>Complete sequence of plasmid 1 of Natrinema pellirubrum DSM 15624.</title>
        <authorList>
            <person name="Lucas S."/>
            <person name="Han J."/>
            <person name="Lapidus A."/>
            <person name="Cheng J.-F."/>
            <person name="Goodwin L."/>
            <person name="Pitluck S."/>
            <person name="Peters L."/>
            <person name="Teshima H."/>
            <person name="Detter J.C."/>
            <person name="Han C."/>
            <person name="Tapia R."/>
            <person name="Land M."/>
            <person name="Hauser L."/>
            <person name="Kyrpides N."/>
            <person name="Ivanova N."/>
            <person name="Pagani I."/>
            <person name="Sproer C."/>
            <person name="Anderson I."/>
            <person name="Woyke T."/>
        </authorList>
    </citation>
    <scope>NUCLEOTIDE SEQUENCE [LARGE SCALE GENOMIC DNA]</scope>
    <source>
        <strain evidence="2">DSM 15624 / JCM 10476 / NCIMB 786</strain>
        <plasmid evidence="2">pNATPE01</plasmid>
    </source>
</reference>
<proteinExistence type="predicted"/>
<organism evidence="1 2">
    <name type="scientific">Natrinema pellirubrum (strain DSM 15624 / CIP 106293 / JCM 10476 / NCIMB 786 / 157)</name>
    <dbReference type="NCBI Taxonomy" id="797303"/>
    <lineage>
        <taxon>Archaea</taxon>
        <taxon>Methanobacteriati</taxon>
        <taxon>Methanobacteriota</taxon>
        <taxon>Stenosarchaea group</taxon>
        <taxon>Halobacteria</taxon>
        <taxon>Halobacteriales</taxon>
        <taxon>Natrialbaceae</taxon>
        <taxon>Natrinema</taxon>
    </lineage>
</organism>
<gene>
    <name evidence="1" type="ordered locus">Natpe_4031</name>
</gene>